<dbReference type="GO" id="GO:0020037">
    <property type="term" value="F:heme binding"/>
    <property type="evidence" value="ECO:0007669"/>
    <property type="project" value="InterPro"/>
</dbReference>
<dbReference type="InterPro" id="IPR001128">
    <property type="entry name" value="Cyt_P450"/>
</dbReference>
<keyword evidence="2 7" id="KW-0349">Heme</keyword>
<dbReference type="GO" id="GO:0016705">
    <property type="term" value="F:oxidoreductase activity, acting on paired donors, with incorporation or reduction of molecular oxygen"/>
    <property type="evidence" value="ECO:0007669"/>
    <property type="project" value="InterPro"/>
</dbReference>
<dbReference type="PRINTS" id="PR00385">
    <property type="entry name" value="P450"/>
</dbReference>
<evidence type="ECO:0000256" key="2">
    <source>
        <dbReference type="ARBA" id="ARBA00022617"/>
    </source>
</evidence>
<protein>
    <submittedName>
        <fullName evidence="9">Pentalenene oxygenase</fullName>
        <ecNumber evidence="9">1.14.15.32</ecNumber>
    </submittedName>
</protein>
<dbReference type="PROSITE" id="PS00086">
    <property type="entry name" value="CYTOCHROME_P450"/>
    <property type="match status" value="1"/>
</dbReference>
<dbReference type="PRINTS" id="PR00463">
    <property type="entry name" value="EP450I"/>
</dbReference>
<sequence>MKAARPVAANSAPLFTPSHPIPPRAQLPRLQSLRVMLDNPIEGWPSAVYEEPIYVPPRRDFPLVYLCDPDAIRAVLVERAAFFPKGPLWMRLLKPLLGEGLLTAEGAHWRWQRHAAAPAFQPRQVLQCSDAIGAAAERAVERWRRQAPGETCDVAAEFVSITFEVILDTMFGGREGYDVKAMSAAFARYVAELGKPTLLDLASAPRWLKRFTAPGANEAIDYLRAKVDDTIARRRREPPRGDLIDALLSARDPETGRAMSDAELRDNLLTFLAGGHETTALALTWAIFLLSQHPESQHRIYREVVSVAGAGAITAAHADELQFTKQVIQEAMRLYPPLPALSRVCRQDCELAGRPTRRGEIVVIPTYALHRHRLYWDNPDCYDPDRFSPGSPLGARRYLYMPFGGGPRVCIGASFAMLEATIILATLVRAANFETIEGPPVRPLLRIALRPEHGLPTRVTLRRSEPKIRAA</sequence>
<evidence type="ECO:0000313" key="9">
    <source>
        <dbReference type="EMBL" id="QGZ96612.1"/>
    </source>
</evidence>
<evidence type="ECO:0000256" key="7">
    <source>
        <dbReference type="PIRSR" id="PIRSR602401-1"/>
    </source>
</evidence>
<dbReference type="PANTHER" id="PTHR24291:SF50">
    <property type="entry name" value="BIFUNCTIONAL ALBAFLAVENONE MONOOXYGENASE_TERPENE SYNTHASE"/>
    <property type="match status" value="1"/>
</dbReference>
<dbReference type="InterPro" id="IPR050196">
    <property type="entry name" value="Cytochrome_P450_Monoox"/>
</dbReference>
<dbReference type="InterPro" id="IPR017972">
    <property type="entry name" value="Cyt_P450_CS"/>
</dbReference>
<dbReference type="PANTHER" id="PTHR24291">
    <property type="entry name" value="CYTOCHROME P450 FAMILY 4"/>
    <property type="match status" value="1"/>
</dbReference>
<evidence type="ECO:0000313" key="10">
    <source>
        <dbReference type="Proteomes" id="UP000431269"/>
    </source>
</evidence>
<evidence type="ECO:0000256" key="3">
    <source>
        <dbReference type="ARBA" id="ARBA00022723"/>
    </source>
</evidence>
<evidence type="ECO:0000256" key="4">
    <source>
        <dbReference type="ARBA" id="ARBA00023002"/>
    </source>
</evidence>
<dbReference type="AlphaFoldDB" id="A0A6I6MY88"/>
<keyword evidence="10" id="KW-1185">Reference proteome</keyword>
<comment type="similarity">
    <text evidence="1 8">Belongs to the cytochrome P450 family.</text>
</comment>
<dbReference type="EC" id="1.14.15.32" evidence="9"/>
<dbReference type="KEGG" id="tsv:DSM104635_03472"/>
<dbReference type="Pfam" id="PF00067">
    <property type="entry name" value="p450"/>
    <property type="match status" value="1"/>
</dbReference>
<proteinExistence type="inferred from homology"/>
<keyword evidence="3 7" id="KW-0479">Metal-binding</keyword>
<evidence type="ECO:0000256" key="1">
    <source>
        <dbReference type="ARBA" id="ARBA00010617"/>
    </source>
</evidence>
<comment type="cofactor">
    <cofactor evidence="7">
        <name>heme</name>
        <dbReference type="ChEBI" id="CHEBI:30413"/>
    </cofactor>
</comment>
<dbReference type="GO" id="GO:0004497">
    <property type="term" value="F:monooxygenase activity"/>
    <property type="evidence" value="ECO:0007669"/>
    <property type="project" value="UniProtKB-KW"/>
</dbReference>
<dbReference type="EMBL" id="CP047045">
    <property type="protein sequence ID" value="QGZ96612.1"/>
    <property type="molecule type" value="Genomic_DNA"/>
</dbReference>
<dbReference type="InterPro" id="IPR002401">
    <property type="entry name" value="Cyt_P450_E_grp-I"/>
</dbReference>
<keyword evidence="5 7" id="KW-0408">Iron</keyword>
<dbReference type="Proteomes" id="UP000431269">
    <property type="component" value="Chromosome"/>
</dbReference>
<organism evidence="9 10">
    <name type="scientific">Terricaulis silvestris</name>
    <dbReference type="NCBI Taxonomy" id="2686094"/>
    <lineage>
        <taxon>Bacteria</taxon>
        <taxon>Pseudomonadati</taxon>
        <taxon>Pseudomonadota</taxon>
        <taxon>Alphaproteobacteria</taxon>
        <taxon>Caulobacterales</taxon>
        <taxon>Caulobacteraceae</taxon>
        <taxon>Terricaulis</taxon>
    </lineage>
</organism>
<dbReference type="SUPFAM" id="SSF48264">
    <property type="entry name" value="Cytochrome P450"/>
    <property type="match status" value="1"/>
</dbReference>
<dbReference type="GO" id="GO:0005506">
    <property type="term" value="F:iron ion binding"/>
    <property type="evidence" value="ECO:0007669"/>
    <property type="project" value="InterPro"/>
</dbReference>
<keyword evidence="6 8" id="KW-0503">Monooxygenase</keyword>
<dbReference type="Gene3D" id="1.10.630.10">
    <property type="entry name" value="Cytochrome P450"/>
    <property type="match status" value="1"/>
</dbReference>
<dbReference type="InterPro" id="IPR036396">
    <property type="entry name" value="Cyt_P450_sf"/>
</dbReference>
<name>A0A6I6MY88_9CAUL</name>
<feature type="binding site" description="axial binding residue" evidence="7">
    <location>
        <position position="410"/>
    </location>
    <ligand>
        <name>heme</name>
        <dbReference type="ChEBI" id="CHEBI:30413"/>
    </ligand>
    <ligandPart>
        <name>Fe</name>
        <dbReference type="ChEBI" id="CHEBI:18248"/>
    </ligandPart>
</feature>
<reference evidence="10" key="1">
    <citation type="submission" date="2019-12" db="EMBL/GenBank/DDBJ databases">
        <title>Complete genome of Terracaulis silvestris 0127_4.</title>
        <authorList>
            <person name="Vieira S."/>
            <person name="Riedel T."/>
            <person name="Sproer C."/>
            <person name="Pascual J."/>
            <person name="Boedeker C."/>
            <person name="Overmann J."/>
        </authorList>
    </citation>
    <scope>NUCLEOTIDE SEQUENCE [LARGE SCALE GENOMIC DNA]</scope>
    <source>
        <strain evidence="10">0127_4</strain>
    </source>
</reference>
<evidence type="ECO:0000256" key="6">
    <source>
        <dbReference type="ARBA" id="ARBA00023033"/>
    </source>
</evidence>
<accession>A0A6I6MY88</accession>
<gene>
    <name evidence="9" type="primary">ptlI</name>
    <name evidence="9" type="ORF">DSM104635_03472</name>
</gene>
<evidence type="ECO:0000256" key="5">
    <source>
        <dbReference type="ARBA" id="ARBA00023004"/>
    </source>
</evidence>
<evidence type="ECO:0000256" key="8">
    <source>
        <dbReference type="RuleBase" id="RU000461"/>
    </source>
</evidence>
<keyword evidence="4 8" id="KW-0560">Oxidoreductase</keyword>